<feature type="domain" description="Major facilitator superfamily (MFS) profile" evidence="6">
    <location>
        <begin position="24"/>
        <end position="419"/>
    </location>
</feature>
<feature type="transmembrane region" description="Helical" evidence="5">
    <location>
        <begin position="295"/>
        <end position="318"/>
    </location>
</feature>
<evidence type="ECO:0000313" key="7">
    <source>
        <dbReference type="EMBL" id="TDT31302.1"/>
    </source>
</evidence>
<dbReference type="GO" id="GO:0005886">
    <property type="term" value="C:plasma membrane"/>
    <property type="evidence" value="ECO:0007669"/>
    <property type="project" value="UniProtKB-SubCell"/>
</dbReference>
<reference evidence="7 8" key="1">
    <citation type="submission" date="2019-03" db="EMBL/GenBank/DDBJ databases">
        <title>Genomic Encyclopedia of Archaeal and Bacterial Type Strains, Phase II (KMG-II): from individual species to whole genera.</title>
        <authorList>
            <person name="Goeker M."/>
        </authorList>
    </citation>
    <scope>NUCLEOTIDE SEQUENCE [LARGE SCALE GENOMIC DNA]</scope>
    <source>
        <strain evidence="7 8">DSM 24323</strain>
    </source>
</reference>
<protein>
    <submittedName>
        <fullName evidence="7">Putative MFS family arabinose efflux permease</fullName>
    </submittedName>
</protein>
<keyword evidence="8" id="KW-1185">Reference proteome</keyword>
<feature type="transmembrane region" description="Helical" evidence="5">
    <location>
        <begin position="263"/>
        <end position="283"/>
    </location>
</feature>
<keyword evidence="4 5" id="KW-0472">Membrane</keyword>
<dbReference type="PANTHER" id="PTHR23534">
    <property type="entry name" value="MFS PERMEASE"/>
    <property type="match status" value="1"/>
</dbReference>
<evidence type="ECO:0000256" key="1">
    <source>
        <dbReference type="ARBA" id="ARBA00004651"/>
    </source>
</evidence>
<feature type="transmembrane region" description="Helical" evidence="5">
    <location>
        <begin position="56"/>
        <end position="78"/>
    </location>
</feature>
<feature type="transmembrane region" description="Helical" evidence="5">
    <location>
        <begin position="25"/>
        <end position="50"/>
    </location>
</feature>
<dbReference type="Gene3D" id="1.20.1250.20">
    <property type="entry name" value="MFS general substrate transporter like domains"/>
    <property type="match status" value="1"/>
</dbReference>
<dbReference type="InterPro" id="IPR011701">
    <property type="entry name" value="MFS"/>
</dbReference>
<dbReference type="RefSeq" id="WP_133755591.1">
    <property type="nucleotide sequence ID" value="NZ_SOAW01000002.1"/>
</dbReference>
<feature type="transmembrane region" description="Helical" evidence="5">
    <location>
        <begin position="236"/>
        <end position="257"/>
    </location>
</feature>
<feature type="transmembrane region" description="Helical" evidence="5">
    <location>
        <begin position="188"/>
        <end position="206"/>
    </location>
</feature>
<feature type="transmembrane region" description="Helical" evidence="5">
    <location>
        <begin position="90"/>
        <end position="108"/>
    </location>
</feature>
<name>A0A4R7J292_9ACTN</name>
<evidence type="ECO:0000256" key="4">
    <source>
        <dbReference type="ARBA" id="ARBA00023136"/>
    </source>
</evidence>
<evidence type="ECO:0000256" key="5">
    <source>
        <dbReference type="SAM" id="Phobius"/>
    </source>
</evidence>
<keyword evidence="2 5" id="KW-0812">Transmembrane</keyword>
<evidence type="ECO:0000256" key="3">
    <source>
        <dbReference type="ARBA" id="ARBA00022989"/>
    </source>
</evidence>
<organism evidence="7 8">
    <name type="scientific">Naumannella halotolerans</name>
    <dbReference type="NCBI Taxonomy" id="993414"/>
    <lineage>
        <taxon>Bacteria</taxon>
        <taxon>Bacillati</taxon>
        <taxon>Actinomycetota</taxon>
        <taxon>Actinomycetes</taxon>
        <taxon>Propionibacteriales</taxon>
        <taxon>Propionibacteriaceae</taxon>
        <taxon>Naumannella</taxon>
    </lineage>
</organism>
<feature type="transmembrane region" description="Helical" evidence="5">
    <location>
        <begin position="148"/>
        <end position="168"/>
    </location>
</feature>
<dbReference type="AlphaFoldDB" id="A0A4R7J292"/>
<dbReference type="InterPro" id="IPR036259">
    <property type="entry name" value="MFS_trans_sf"/>
</dbReference>
<dbReference type="OrthoDB" id="9776171at2"/>
<dbReference type="Proteomes" id="UP000295371">
    <property type="component" value="Unassembled WGS sequence"/>
</dbReference>
<dbReference type="EMBL" id="SOAW01000002">
    <property type="protein sequence ID" value="TDT31302.1"/>
    <property type="molecule type" value="Genomic_DNA"/>
</dbReference>
<gene>
    <name evidence="7" type="ORF">CLV29_2717</name>
</gene>
<sequence>MPAQPSPEPSATPDSPNAGTHRAPLTWLVVAQLLSGIGIASGVAVGGVLAEQVAGTAAAAGSAQTASIIGAGLLALPLSTLASRYGRRGGLAAGFGLGALGAVLVLLATLGSQLWLLLLGMGLFGSATAAGLQSRYAAGELSRPQRRATAMSVVIWSTTVGSVIGPNLSQPGSDLGERLGIVAPGGPYLISAVVFVLAALVMLFGLPRVRPADAAPVRGHTIGALTAALREPGSRLGIVAVVTGHAMMVAVMVMTPVHMNHQGMSLVLVGLVISIHILGMYAASPLFGALTDRIGARWVIGLGAIMFVLAFVLGATAPESAGHHGAGNPWQLMVALSLLGLGWSACLIGGSSMIAGATTGSQGIRLQGAVDSAMSLIAAIGAALSGPVLAVWGYAGVNLLGAVVLLGLVAALIFSRSPRSIAEVRT</sequence>
<feature type="transmembrane region" description="Helical" evidence="5">
    <location>
        <begin position="330"/>
        <end position="354"/>
    </location>
</feature>
<dbReference type="SUPFAM" id="SSF103473">
    <property type="entry name" value="MFS general substrate transporter"/>
    <property type="match status" value="1"/>
</dbReference>
<dbReference type="InterPro" id="IPR020846">
    <property type="entry name" value="MFS_dom"/>
</dbReference>
<comment type="subcellular location">
    <subcellularLocation>
        <location evidence="1">Cell membrane</location>
        <topology evidence="1">Multi-pass membrane protein</topology>
    </subcellularLocation>
</comment>
<accession>A0A4R7J292</accession>
<evidence type="ECO:0000256" key="2">
    <source>
        <dbReference type="ARBA" id="ARBA00022692"/>
    </source>
</evidence>
<comment type="caution">
    <text evidence="7">The sequence shown here is derived from an EMBL/GenBank/DDBJ whole genome shotgun (WGS) entry which is preliminary data.</text>
</comment>
<feature type="transmembrane region" description="Helical" evidence="5">
    <location>
        <begin position="114"/>
        <end position="136"/>
    </location>
</feature>
<proteinExistence type="predicted"/>
<feature type="transmembrane region" description="Helical" evidence="5">
    <location>
        <begin position="366"/>
        <end position="385"/>
    </location>
</feature>
<dbReference type="Pfam" id="PF07690">
    <property type="entry name" value="MFS_1"/>
    <property type="match status" value="1"/>
</dbReference>
<dbReference type="PANTHER" id="PTHR23534:SF1">
    <property type="entry name" value="MAJOR FACILITATOR SUPERFAMILY PROTEIN"/>
    <property type="match status" value="1"/>
</dbReference>
<evidence type="ECO:0000259" key="6">
    <source>
        <dbReference type="PROSITE" id="PS50850"/>
    </source>
</evidence>
<dbReference type="GO" id="GO:0022857">
    <property type="term" value="F:transmembrane transporter activity"/>
    <property type="evidence" value="ECO:0007669"/>
    <property type="project" value="InterPro"/>
</dbReference>
<evidence type="ECO:0000313" key="8">
    <source>
        <dbReference type="Proteomes" id="UP000295371"/>
    </source>
</evidence>
<dbReference type="PROSITE" id="PS50850">
    <property type="entry name" value="MFS"/>
    <property type="match status" value="1"/>
</dbReference>
<keyword evidence="3 5" id="KW-1133">Transmembrane helix</keyword>
<feature type="transmembrane region" description="Helical" evidence="5">
    <location>
        <begin position="391"/>
        <end position="415"/>
    </location>
</feature>